<keyword evidence="5 6" id="KW-0720">Serine protease</keyword>
<dbReference type="EC" id="3.4.21.-" evidence="6"/>
<dbReference type="eggNOG" id="ENOG502SCHB">
    <property type="taxonomic scope" value="Eukaryota"/>
</dbReference>
<comment type="similarity">
    <text evidence="1 6">Belongs to the peptidase S1B family.</text>
</comment>
<dbReference type="GeneID" id="20342766"/>
<dbReference type="EMBL" id="GL385395">
    <property type="protein sequence ID" value="EJT82334.1"/>
    <property type="molecule type" value="Genomic_DNA"/>
</dbReference>
<name>J3NM03_GAET3</name>
<dbReference type="STRING" id="644352.J3NM03"/>
<dbReference type="AlphaFoldDB" id="J3NM03"/>
<dbReference type="InterPro" id="IPR009003">
    <property type="entry name" value="Peptidase_S1_PA"/>
</dbReference>
<accession>J3NM03</accession>
<feature type="signal peptide" evidence="6">
    <location>
        <begin position="1"/>
        <end position="19"/>
    </location>
</feature>
<evidence type="ECO:0000256" key="3">
    <source>
        <dbReference type="ARBA" id="ARBA00022729"/>
    </source>
</evidence>
<keyword evidence="4 6" id="KW-0378">Hydrolase</keyword>
<evidence type="ECO:0000256" key="1">
    <source>
        <dbReference type="ARBA" id="ARBA00008764"/>
    </source>
</evidence>
<evidence type="ECO:0000313" key="9">
    <source>
        <dbReference type="EnsemblFungi" id="EJT82334"/>
    </source>
</evidence>
<feature type="domain" description="Peptidase S1" evidence="7">
    <location>
        <begin position="104"/>
        <end position="277"/>
    </location>
</feature>
<dbReference type="Proteomes" id="UP000006039">
    <property type="component" value="Unassembled WGS sequence"/>
</dbReference>
<reference evidence="8" key="2">
    <citation type="submission" date="2010-07" db="EMBL/GenBank/DDBJ databases">
        <authorList>
            <consortium name="The Broad Institute Genome Sequencing Platform"/>
            <consortium name="Broad Institute Genome Sequencing Center for Infectious Disease"/>
            <person name="Ma L.-J."/>
            <person name="Dead R."/>
            <person name="Young S."/>
            <person name="Zeng Q."/>
            <person name="Koehrsen M."/>
            <person name="Alvarado L."/>
            <person name="Berlin A."/>
            <person name="Chapman S.B."/>
            <person name="Chen Z."/>
            <person name="Freedman E."/>
            <person name="Gellesch M."/>
            <person name="Goldberg J."/>
            <person name="Griggs A."/>
            <person name="Gujja S."/>
            <person name="Heilman E.R."/>
            <person name="Heiman D."/>
            <person name="Hepburn T."/>
            <person name="Howarth C."/>
            <person name="Jen D."/>
            <person name="Larson L."/>
            <person name="Mehta T."/>
            <person name="Neiman D."/>
            <person name="Pearson M."/>
            <person name="Roberts A."/>
            <person name="Saif S."/>
            <person name="Shea T."/>
            <person name="Shenoy N."/>
            <person name="Sisk P."/>
            <person name="Stolte C."/>
            <person name="Sykes S."/>
            <person name="Walk T."/>
            <person name="White J."/>
            <person name="Yandava C."/>
            <person name="Haas B."/>
            <person name="Nusbaum C."/>
            <person name="Birren B."/>
        </authorList>
    </citation>
    <scope>NUCLEOTIDE SEQUENCE</scope>
    <source>
        <strain evidence="8">R3-111a-1</strain>
    </source>
</reference>
<keyword evidence="2 6" id="KW-0645">Protease</keyword>
<evidence type="ECO:0000256" key="6">
    <source>
        <dbReference type="RuleBase" id="RU004296"/>
    </source>
</evidence>
<evidence type="ECO:0000259" key="7">
    <source>
        <dbReference type="Pfam" id="PF00089"/>
    </source>
</evidence>
<reference evidence="9" key="4">
    <citation type="journal article" date="2015" name="G3 (Bethesda)">
        <title>Genome sequences of three phytopathogenic species of the Magnaporthaceae family of fungi.</title>
        <authorList>
            <person name="Okagaki L.H."/>
            <person name="Nunes C.C."/>
            <person name="Sailsbery J."/>
            <person name="Clay B."/>
            <person name="Brown D."/>
            <person name="John T."/>
            <person name="Oh Y."/>
            <person name="Young N."/>
            <person name="Fitzgerald M."/>
            <person name="Haas B.J."/>
            <person name="Zeng Q."/>
            <person name="Young S."/>
            <person name="Adiconis X."/>
            <person name="Fan L."/>
            <person name="Levin J.Z."/>
            <person name="Mitchell T.K."/>
            <person name="Okubara P.A."/>
            <person name="Farman M.L."/>
            <person name="Kohn L.M."/>
            <person name="Birren B."/>
            <person name="Ma L.-J."/>
            <person name="Dean R.A."/>
        </authorList>
    </citation>
    <scope>NUCLEOTIDE SEQUENCE</scope>
    <source>
        <strain evidence="9">R3-111a-1</strain>
    </source>
</reference>
<dbReference type="HOGENOM" id="CLU_068119_1_0_1"/>
<keyword evidence="10" id="KW-1185">Reference proteome</keyword>
<dbReference type="RefSeq" id="XP_009218343.1">
    <property type="nucleotide sequence ID" value="XM_009220079.1"/>
</dbReference>
<evidence type="ECO:0000256" key="4">
    <source>
        <dbReference type="ARBA" id="ARBA00022801"/>
    </source>
</evidence>
<dbReference type="InterPro" id="IPR008256">
    <property type="entry name" value="Peptidase_S1B"/>
</dbReference>
<dbReference type="InterPro" id="IPR050966">
    <property type="entry name" value="Glutamyl_endopeptidase"/>
</dbReference>
<reference evidence="10" key="1">
    <citation type="submission" date="2010-07" db="EMBL/GenBank/DDBJ databases">
        <title>The genome sequence of Gaeumannomyces graminis var. tritici strain R3-111a-1.</title>
        <authorList>
            <consortium name="The Broad Institute Genome Sequencing Platform"/>
            <person name="Ma L.-J."/>
            <person name="Dead R."/>
            <person name="Young S."/>
            <person name="Zeng Q."/>
            <person name="Koehrsen M."/>
            <person name="Alvarado L."/>
            <person name="Berlin A."/>
            <person name="Chapman S.B."/>
            <person name="Chen Z."/>
            <person name="Freedman E."/>
            <person name="Gellesch M."/>
            <person name="Goldberg J."/>
            <person name="Griggs A."/>
            <person name="Gujja S."/>
            <person name="Heilman E.R."/>
            <person name="Heiman D."/>
            <person name="Hepburn T."/>
            <person name="Howarth C."/>
            <person name="Jen D."/>
            <person name="Larson L."/>
            <person name="Mehta T."/>
            <person name="Neiman D."/>
            <person name="Pearson M."/>
            <person name="Roberts A."/>
            <person name="Saif S."/>
            <person name="Shea T."/>
            <person name="Shenoy N."/>
            <person name="Sisk P."/>
            <person name="Stolte C."/>
            <person name="Sykes S."/>
            <person name="Walk T."/>
            <person name="White J."/>
            <person name="Yandava C."/>
            <person name="Haas B."/>
            <person name="Nusbaum C."/>
            <person name="Birren B."/>
        </authorList>
    </citation>
    <scope>NUCLEOTIDE SEQUENCE [LARGE SCALE GENOMIC DNA]</scope>
    <source>
        <strain evidence="10">R3-111a-1</strain>
    </source>
</reference>
<proteinExistence type="inferred from homology"/>
<evidence type="ECO:0000313" key="8">
    <source>
        <dbReference type="EMBL" id="EJT82334.1"/>
    </source>
</evidence>
<gene>
    <name evidence="9" type="primary">20342766</name>
    <name evidence="8" type="ORF">GGTG_02308</name>
</gene>
<feature type="chain" id="PRO_5015019855" description="Serine protease" evidence="6">
    <location>
        <begin position="20"/>
        <end position="302"/>
    </location>
</feature>
<evidence type="ECO:0000313" key="10">
    <source>
        <dbReference type="Proteomes" id="UP000006039"/>
    </source>
</evidence>
<sequence>MRLSSIVLSSLSLAALCSAAAIRVAPRDGKYQDEEPAAVIPGSFEQFVMQGGNASEAPPMLPSSGPAASITTGGIVKARAVHGSDDRYTEGGMQYPFSALGRITMKYEGRRSWCSGSLVGPRLVATARHCVKPNGVYTFAPAYYAGDRFTPATVTHVLHIDSQKKNGTCGYADDWAIFVLNRDLSATNGYLGVKVMTEDLMQKEVWWSYGYPQDRNRTGQLPFVNHNFKVWRPDGCNHARSPLLHAADSSPGQSGSAIWLEPDAQGRRYQYGVHVASSDKNGILSTGPAWLNAVVAARKKFP</sequence>
<reference evidence="8" key="3">
    <citation type="submission" date="2010-09" db="EMBL/GenBank/DDBJ databases">
        <title>Annotation of Gaeumannomyces graminis var. tritici R3-111a-1.</title>
        <authorList>
            <consortium name="The Broad Institute Genome Sequencing Platform"/>
            <person name="Ma L.-J."/>
            <person name="Dead R."/>
            <person name="Young S.K."/>
            <person name="Zeng Q."/>
            <person name="Gargeya S."/>
            <person name="Fitzgerald M."/>
            <person name="Haas B."/>
            <person name="Abouelleil A."/>
            <person name="Alvarado L."/>
            <person name="Arachchi H.M."/>
            <person name="Berlin A."/>
            <person name="Brown A."/>
            <person name="Chapman S.B."/>
            <person name="Chen Z."/>
            <person name="Dunbar C."/>
            <person name="Freedman E."/>
            <person name="Gearin G."/>
            <person name="Gellesch M."/>
            <person name="Goldberg J."/>
            <person name="Griggs A."/>
            <person name="Gujja S."/>
            <person name="Heiman D."/>
            <person name="Howarth C."/>
            <person name="Larson L."/>
            <person name="Lui A."/>
            <person name="MacDonald P.J.P."/>
            <person name="Mehta T."/>
            <person name="Montmayeur A."/>
            <person name="Murphy C."/>
            <person name="Neiman D."/>
            <person name="Pearson M."/>
            <person name="Priest M."/>
            <person name="Roberts A."/>
            <person name="Saif S."/>
            <person name="Shea T."/>
            <person name="Shenoy N."/>
            <person name="Sisk P."/>
            <person name="Stolte C."/>
            <person name="Sykes S."/>
            <person name="Yandava C."/>
            <person name="Wortman J."/>
            <person name="Nusbaum C."/>
            <person name="Birren B."/>
        </authorList>
    </citation>
    <scope>NUCLEOTIDE SEQUENCE</scope>
    <source>
        <strain evidence="8">R3-111a-1</strain>
    </source>
</reference>
<dbReference type="SUPFAM" id="SSF50494">
    <property type="entry name" value="Trypsin-like serine proteases"/>
    <property type="match status" value="1"/>
</dbReference>
<evidence type="ECO:0000256" key="5">
    <source>
        <dbReference type="ARBA" id="ARBA00022825"/>
    </source>
</evidence>
<dbReference type="Gene3D" id="2.40.10.10">
    <property type="entry name" value="Trypsin-like serine proteases"/>
    <property type="match status" value="2"/>
</dbReference>
<dbReference type="GO" id="GO:0006508">
    <property type="term" value="P:proteolysis"/>
    <property type="evidence" value="ECO:0007669"/>
    <property type="project" value="UniProtKB-KW"/>
</dbReference>
<dbReference type="InterPro" id="IPR001254">
    <property type="entry name" value="Trypsin_dom"/>
</dbReference>
<dbReference type="InterPro" id="IPR043504">
    <property type="entry name" value="Peptidase_S1_PA_chymotrypsin"/>
</dbReference>
<protein>
    <recommendedName>
        <fullName evidence="6">Serine protease</fullName>
        <ecNumber evidence="6">3.4.21.-</ecNumber>
    </recommendedName>
</protein>
<dbReference type="PANTHER" id="PTHR15462:SF8">
    <property type="entry name" value="SERINE PROTEASE"/>
    <property type="match status" value="1"/>
</dbReference>
<dbReference type="PANTHER" id="PTHR15462">
    <property type="entry name" value="SERINE PROTEASE"/>
    <property type="match status" value="1"/>
</dbReference>
<evidence type="ECO:0000256" key="2">
    <source>
        <dbReference type="ARBA" id="ARBA00022670"/>
    </source>
</evidence>
<dbReference type="Pfam" id="PF00089">
    <property type="entry name" value="Trypsin"/>
    <property type="match status" value="1"/>
</dbReference>
<reference evidence="9" key="5">
    <citation type="submission" date="2018-04" db="UniProtKB">
        <authorList>
            <consortium name="EnsemblFungi"/>
        </authorList>
    </citation>
    <scope>IDENTIFICATION</scope>
    <source>
        <strain evidence="9">R3-111a-1</strain>
    </source>
</reference>
<keyword evidence="3 6" id="KW-0732">Signal</keyword>
<dbReference type="GO" id="GO:0004252">
    <property type="term" value="F:serine-type endopeptidase activity"/>
    <property type="evidence" value="ECO:0007669"/>
    <property type="project" value="InterPro"/>
</dbReference>
<dbReference type="PRINTS" id="PR00839">
    <property type="entry name" value="V8PROTEASE"/>
</dbReference>
<dbReference type="VEuPathDB" id="FungiDB:GGTG_02308"/>
<organism evidence="8">
    <name type="scientific">Gaeumannomyces tritici (strain R3-111a-1)</name>
    <name type="common">Wheat and barley take-all root rot fungus</name>
    <name type="synonym">Gaeumannomyces graminis var. tritici</name>
    <dbReference type="NCBI Taxonomy" id="644352"/>
    <lineage>
        <taxon>Eukaryota</taxon>
        <taxon>Fungi</taxon>
        <taxon>Dikarya</taxon>
        <taxon>Ascomycota</taxon>
        <taxon>Pezizomycotina</taxon>
        <taxon>Sordariomycetes</taxon>
        <taxon>Sordariomycetidae</taxon>
        <taxon>Magnaporthales</taxon>
        <taxon>Magnaporthaceae</taxon>
        <taxon>Gaeumannomyces</taxon>
    </lineage>
</organism>
<dbReference type="EnsemblFungi" id="EJT82334">
    <property type="protein sequence ID" value="EJT82334"/>
    <property type="gene ID" value="GGTG_02308"/>
</dbReference>
<dbReference type="OrthoDB" id="10037376at2759"/>